<evidence type="ECO:0000256" key="4">
    <source>
        <dbReference type="ARBA" id="ARBA00022827"/>
    </source>
</evidence>
<dbReference type="InterPro" id="IPR009100">
    <property type="entry name" value="AcylCoA_DH/oxidase_NM_dom_sf"/>
</dbReference>
<dbReference type="InterPro" id="IPR013786">
    <property type="entry name" value="AcylCoA_DH/ox_N"/>
</dbReference>
<keyword evidence="5" id="KW-0560">Oxidoreductase</keyword>
<evidence type="ECO:0000256" key="1">
    <source>
        <dbReference type="ARBA" id="ARBA00001974"/>
    </source>
</evidence>
<comment type="caution">
    <text evidence="9">The sequence shown here is derived from an EMBL/GenBank/DDBJ whole genome shotgun (WGS) entry which is preliminary data.</text>
</comment>
<dbReference type="Pfam" id="PF02771">
    <property type="entry name" value="Acyl-CoA_dh_N"/>
    <property type="match status" value="1"/>
</dbReference>
<proteinExistence type="inferred from homology"/>
<evidence type="ECO:0000256" key="5">
    <source>
        <dbReference type="ARBA" id="ARBA00023002"/>
    </source>
</evidence>
<feature type="domain" description="Acyl-CoA dehydrogenase/oxidase C-terminal" evidence="6">
    <location>
        <begin position="598"/>
        <end position="741"/>
    </location>
</feature>
<name>X8CMR4_MYCIT</name>
<reference evidence="9 10" key="1">
    <citation type="submission" date="2013-12" db="EMBL/GenBank/DDBJ databases">
        <authorList>
            <person name="Zelazny A."/>
            <person name="Olivier K."/>
            <person name="Holland S."/>
            <person name="Lenaerts A."/>
            <person name="Ordway D."/>
            <person name="DeGroote M.A."/>
            <person name="Parker T."/>
            <person name="Sizemore C."/>
            <person name="Tallon L.J."/>
            <person name="Sadzewicz L.K."/>
            <person name="Sengamalay N."/>
            <person name="Fraser C.M."/>
            <person name="Hine E."/>
            <person name="Shefchek K.A."/>
            <person name="Das S.P."/>
            <person name="Tettelin H."/>
        </authorList>
    </citation>
    <scope>NUCLEOTIDE SEQUENCE [LARGE SCALE GENOMIC DNA]</scope>
    <source>
        <strain evidence="9 10">1956</strain>
    </source>
</reference>
<gene>
    <name evidence="9" type="ORF">I550_0499</name>
</gene>
<dbReference type="SUPFAM" id="SSF47203">
    <property type="entry name" value="Acyl-CoA dehydrogenase C-terminal domain-like"/>
    <property type="match status" value="2"/>
</dbReference>
<dbReference type="EMBL" id="JAOG01000001">
    <property type="protein sequence ID" value="EUA57374.1"/>
    <property type="molecule type" value="Genomic_DNA"/>
</dbReference>
<keyword evidence="4" id="KW-0274">FAD</keyword>
<comment type="similarity">
    <text evidence="2">Belongs to the acyl-CoA dehydrogenase family.</text>
</comment>
<evidence type="ECO:0000259" key="7">
    <source>
        <dbReference type="Pfam" id="PF02770"/>
    </source>
</evidence>
<evidence type="ECO:0000313" key="10">
    <source>
        <dbReference type="Proteomes" id="UP000020825"/>
    </source>
</evidence>
<dbReference type="PANTHER" id="PTHR43292:SF4">
    <property type="entry name" value="ACYL-COA DEHYDROGENASE FADE34"/>
    <property type="match status" value="1"/>
</dbReference>
<dbReference type="InterPro" id="IPR052161">
    <property type="entry name" value="Mycobact_Acyl-CoA_DH"/>
</dbReference>
<dbReference type="Pfam" id="PF02770">
    <property type="entry name" value="Acyl-CoA_dh_M"/>
    <property type="match status" value="1"/>
</dbReference>
<dbReference type="InterPro" id="IPR037069">
    <property type="entry name" value="AcylCoA_DH/ox_N_sf"/>
</dbReference>
<dbReference type="Proteomes" id="UP000020825">
    <property type="component" value="Unassembled WGS sequence"/>
</dbReference>
<comment type="cofactor">
    <cofactor evidence="1">
        <name>FAD</name>
        <dbReference type="ChEBI" id="CHEBI:57692"/>
    </cofactor>
</comment>
<feature type="domain" description="Acyl-CoA dehydrogenase/oxidase N-terminal" evidence="8">
    <location>
        <begin position="7"/>
        <end position="90"/>
    </location>
</feature>
<dbReference type="PANTHER" id="PTHR43292">
    <property type="entry name" value="ACYL-COA DEHYDROGENASE"/>
    <property type="match status" value="1"/>
</dbReference>
<dbReference type="FunFam" id="2.40.110.10:FF:000011">
    <property type="entry name" value="Acyl-CoA dehydrogenase FadE34"/>
    <property type="match status" value="1"/>
</dbReference>
<dbReference type="GO" id="GO:0050660">
    <property type="term" value="F:flavin adenine dinucleotide binding"/>
    <property type="evidence" value="ECO:0007669"/>
    <property type="project" value="InterPro"/>
</dbReference>
<dbReference type="Gene3D" id="1.10.540.10">
    <property type="entry name" value="Acyl-CoA dehydrogenase/oxidase, N-terminal domain"/>
    <property type="match status" value="2"/>
</dbReference>
<evidence type="ECO:0000256" key="3">
    <source>
        <dbReference type="ARBA" id="ARBA00022630"/>
    </source>
</evidence>
<evidence type="ECO:0000313" key="9">
    <source>
        <dbReference type="EMBL" id="EUA57374.1"/>
    </source>
</evidence>
<dbReference type="SUPFAM" id="SSF56645">
    <property type="entry name" value="Acyl-CoA dehydrogenase NM domain-like"/>
    <property type="match status" value="2"/>
</dbReference>
<feature type="domain" description="Acyl-CoA dehydrogenase/oxidase C-terminal" evidence="6">
    <location>
        <begin position="227"/>
        <end position="351"/>
    </location>
</feature>
<dbReference type="InterPro" id="IPR009075">
    <property type="entry name" value="AcylCo_DH/oxidase_C"/>
</dbReference>
<dbReference type="InterPro" id="IPR036250">
    <property type="entry name" value="AcylCo_DH-like_C"/>
</dbReference>
<dbReference type="AlphaFoldDB" id="X8CMR4"/>
<dbReference type="InterPro" id="IPR046373">
    <property type="entry name" value="Acyl-CoA_Oxase/DH_mid-dom_sf"/>
</dbReference>
<feature type="domain" description="Acyl-CoA oxidase/dehydrogenase middle" evidence="7">
    <location>
        <begin position="489"/>
        <end position="585"/>
    </location>
</feature>
<dbReference type="Gene3D" id="1.20.140.10">
    <property type="entry name" value="Butyryl-CoA Dehydrogenase, subunit A, domain 3"/>
    <property type="match status" value="2"/>
</dbReference>
<dbReference type="GO" id="GO:0005886">
    <property type="term" value="C:plasma membrane"/>
    <property type="evidence" value="ECO:0007669"/>
    <property type="project" value="TreeGrafter"/>
</dbReference>
<sequence>MPVALNDDQSALALTVAGFAELHSARESTRKDAAHHKEGELPDHWLELISLGLHAVHLPEEVGGQGGSIEDIAVVIGEAGRALLPGPLLSTVCASTVVSTAEPNDAVTGILMRLAGGATAAVLGPPSAVSISERAGRTRLDGESAATLGAASAELFVVAAQTANGSDGAPRWLVVDRQSAGIEVTVEDGVDLGRDLAVVRFSDVDVTAAVPLVGIDTEKAADIIVAMMAVEAAGIIAWCSDAATEFVTTRNQFGRPIGAFQAVQHRTAQLRIASELATAAAWDAVRGLADAPAQRCHAVAGAAITALGRVVHAAVECLALHGAIGFTWEHDVHLYWRRAMALAALAGPVETWEARLGEVAVDGPRNFTLALPNDEQDFRRHVAEVLDQAAALSNPHPSRMGNNDAVNTGPRRTLLAEHGLVASAWPRPWGLDASPLQQLIVQDEFDQRGLDQPSMAIGQWVLPVVLQHGTPEQIEALAAPTLRGELIWCQLFSEPNAGSDVASLTLRATKTDGGWLLSGQKIWTTQAHVADWGLCLARTGTEDSTHPKHRGLSMFLIDLSNPQLDVRPIKQANGEAEFNEVFFNDAFVPDAMLLGQPGEGWALTIDTLAQERLFIGTYRDTGNEARIRRIITDGQYAGTRDDALRTLGRISARGAAIAAMNLRETLLRLQGHSPGPATSIGKAAASMLHVDAAAAALNLIGPAGALSETRCEPVFHELDIPTWVIGGGTLEIQLNTIAMFVLGLPRR</sequence>
<evidence type="ECO:0000259" key="6">
    <source>
        <dbReference type="Pfam" id="PF00441"/>
    </source>
</evidence>
<organism evidence="9 10">
    <name type="scientific">Mycobacterium intracellulare 1956</name>
    <dbReference type="NCBI Taxonomy" id="1299331"/>
    <lineage>
        <taxon>Bacteria</taxon>
        <taxon>Bacillati</taxon>
        <taxon>Actinomycetota</taxon>
        <taxon>Actinomycetes</taxon>
        <taxon>Mycobacteriales</taxon>
        <taxon>Mycobacteriaceae</taxon>
        <taxon>Mycobacterium</taxon>
        <taxon>Mycobacterium avium complex (MAC)</taxon>
    </lineage>
</organism>
<keyword evidence="3" id="KW-0285">Flavoprotein</keyword>
<dbReference type="PATRIC" id="fig|1299331.3.peg.485"/>
<dbReference type="InterPro" id="IPR006091">
    <property type="entry name" value="Acyl-CoA_Oxase/DH_mid-dom"/>
</dbReference>
<dbReference type="GO" id="GO:0016627">
    <property type="term" value="F:oxidoreductase activity, acting on the CH-CH group of donors"/>
    <property type="evidence" value="ECO:0007669"/>
    <property type="project" value="InterPro"/>
</dbReference>
<dbReference type="Pfam" id="PF00441">
    <property type="entry name" value="Acyl-CoA_dh_1"/>
    <property type="match status" value="2"/>
</dbReference>
<evidence type="ECO:0000259" key="8">
    <source>
        <dbReference type="Pfam" id="PF02771"/>
    </source>
</evidence>
<evidence type="ECO:0000256" key="2">
    <source>
        <dbReference type="ARBA" id="ARBA00009347"/>
    </source>
</evidence>
<dbReference type="Gene3D" id="2.40.110.10">
    <property type="entry name" value="Butyryl-CoA Dehydrogenase, subunit A, domain 2"/>
    <property type="match status" value="1"/>
</dbReference>
<protein>
    <submittedName>
        <fullName evidence="9">Acyl-CoA dehydrogenase, C-terminal domain protein</fullName>
    </submittedName>
</protein>
<accession>X8CMR4</accession>